<dbReference type="PANTHER" id="PTHR47505:SF1">
    <property type="entry name" value="DNA UTILIZATION PROTEIN YHGH"/>
    <property type="match status" value="1"/>
</dbReference>
<dbReference type="EMBL" id="QVLS01000007">
    <property type="protein sequence ID" value="RFP78139.1"/>
    <property type="molecule type" value="Genomic_DNA"/>
</dbReference>
<dbReference type="Pfam" id="PF00156">
    <property type="entry name" value="Pribosyltran"/>
    <property type="match status" value="1"/>
</dbReference>
<reference evidence="3 4" key="1">
    <citation type="submission" date="2018-08" db="EMBL/GenBank/DDBJ databases">
        <title>Hydrogenophaga sp. LA-38 isolated from sludge.</title>
        <authorList>
            <person name="Im W.-T."/>
        </authorList>
    </citation>
    <scope>NUCLEOTIDE SEQUENCE [LARGE SCALE GENOMIC DNA]</scope>
    <source>
        <strain evidence="3 4">LA-38</strain>
    </source>
</reference>
<comment type="similarity">
    <text evidence="1">Belongs to the ComF/GntX family.</text>
</comment>
<evidence type="ECO:0000256" key="1">
    <source>
        <dbReference type="ARBA" id="ARBA00008007"/>
    </source>
</evidence>
<dbReference type="InterPro" id="IPR000836">
    <property type="entry name" value="PRTase_dom"/>
</dbReference>
<feature type="domain" description="Phosphoribosyltransferase" evidence="2">
    <location>
        <begin position="187"/>
        <end position="237"/>
    </location>
</feature>
<accession>A0A372EI06</accession>
<sequence length="241" mass="26012">MRRFAVWTPGGSWPSQCHVCGRWPAWPLCEACRQRFAPARPRCPRCAAPATDPSLCPCMARAVDPVLGACVAAVDYAFPWDRLIARFKFHGETAWARTFAGLMRAAPGADALLDAADGIVPLPLTPGRLAERGHHPPWALARALVPRRPGALRPDALMRLSDGPAQHRLAREERLRNLRGAFAVPAKDLPRLRGARLLLVDDVVTTGATLDAAAQALLAAGAARVDALVFARTPAPHERAD</sequence>
<gene>
    <name evidence="3" type="ORF">DY262_12540</name>
</gene>
<dbReference type="InterPro" id="IPR029057">
    <property type="entry name" value="PRTase-like"/>
</dbReference>
<evidence type="ECO:0000313" key="4">
    <source>
        <dbReference type="Proteomes" id="UP000261931"/>
    </source>
</evidence>
<dbReference type="InterPro" id="IPR051910">
    <property type="entry name" value="ComF/GntX_DNA_util-trans"/>
</dbReference>
<protein>
    <submittedName>
        <fullName evidence="3">ComF family protein</fullName>
    </submittedName>
</protein>
<evidence type="ECO:0000259" key="2">
    <source>
        <dbReference type="Pfam" id="PF00156"/>
    </source>
</evidence>
<keyword evidence="4" id="KW-1185">Reference proteome</keyword>
<dbReference type="PANTHER" id="PTHR47505">
    <property type="entry name" value="DNA UTILIZATION PROTEIN YHGH"/>
    <property type="match status" value="1"/>
</dbReference>
<dbReference type="Gene3D" id="3.40.50.2020">
    <property type="match status" value="1"/>
</dbReference>
<proteinExistence type="inferred from homology"/>
<evidence type="ECO:0000313" key="3">
    <source>
        <dbReference type="EMBL" id="RFP78139.1"/>
    </source>
</evidence>
<organism evidence="3 4">
    <name type="scientific">Hydrogenophaga borbori</name>
    <dbReference type="NCBI Taxonomy" id="2294117"/>
    <lineage>
        <taxon>Bacteria</taxon>
        <taxon>Pseudomonadati</taxon>
        <taxon>Pseudomonadota</taxon>
        <taxon>Betaproteobacteria</taxon>
        <taxon>Burkholderiales</taxon>
        <taxon>Comamonadaceae</taxon>
        <taxon>Hydrogenophaga</taxon>
    </lineage>
</organism>
<dbReference type="SUPFAM" id="SSF53271">
    <property type="entry name" value="PRTase-like"/>
    <property type="match status" value="1"/>
</dbReference>
<dbReference type="Proteomes" id="UP000261931">
    <property type="component" value="Unassembled WGS sequence"/>
</dbReference>
<comment type="caution">
    <text evidence="3">The sequence shown here is derived from an EMBL/GenBank/DDBJ whole genome shotgun (WGS) entry which is preliminary data.</text>
</comment>
<dbReference type="AlphaFoldDB" id="A0A372EI06"/>
<name>A0A372EI06_9BURK</name>